<keyword evidence="2" id="KW-1185">Reference proteome</keyword>
<evidence type="ECO:0000313" key="2">
    <source>
        <dbReference type="Proteomes" id="UP001144204"/>
    </source>
</evidence>
<proteinExistence type="predicted"/>
<dbReference type="RefSeq" id="WP_286136019.1">
    <property type="nucleotide sequence ID" value="NZ_BRPL01000002.1"/>
</dbReference>
<gene>
    <name evidence="1" type="ORF">WR164_05310</name>
</gene>
<reference evidence="1" key="1">
    <citation type="submission" date="2022-07" db="EMBL/GenBank/DDBJ databases">
        <authorList>
            <person name="Kouya T."/>
            <person name="Ishiyama Y."/>
        </authorList>
    </citation>
    <scope>NUCLEOTIDE SEQUENCE</scope>
    <source>
        <strain evidence="1">WR16-4</strain>
    </source>
</reference>
<organism evidence="1 2">
    <name type="scientific">Philodulcilactobacillus myokoensis</name>
    <dbReference type="NCBI Taxonomy" id="2929573"/>
    <lineage>
        <taxon>Bacteria</taxon>
        <taxon>Bacillati</taxon>
        <taxon>Bacillota</taxon>
        <taxon>Bacilli</taxon>
        <taxon>Lactobacillales</taxon>
        <taxon>Lactobacillaceae</taxon>
        <taxon>Philodulcilactobacillus</taxon>
    </lineage>
</organism>
<dbReference type="AlphaFoldDB" id="A0A9W6ESJ6"/>
<comment type="caution">
    <text evidence="1">The sequence shown here is derived from an EMBL/GenBank/DDBJ whole genome shotgun (WGS) entry which is preliminary data.</text>
</comment>
<name>A0A9W6ESJ6_9LACO</name>
<accession>A0A9W6ESJ6</accession>
<reference evidence="1" key="2">
    <citation type="journal article" date="2023" name="PLoS ONE">
        <title>Philodulcilactobacillus myokoensis gen. nov., sp. nov., a fructophilic, acidophilic, and agar-phobic lactic acid bacterium isolated from fermented vegetable extracts.</title>
        <authorList>
            <person name="Kouya T."/>
            <person name="Ishiyama Y."/>
            <person name="Ohashi S."/>
            <person name="Kumakubo R."/>
            <person name="Yamazaki T."/>
            <person name="Otaki T."/>
        </authorList>
    </citation>
    <scope>NUCLEOTIDE SEQUENCE</scope>
    <source>
        <strain evidence="1">WR16-4</strain>
    </source>
</reference>
<dbReference type="Proteomes" id="UP001144204">
    <property type="component" value="Unassembled WGS sequence"/>
</dbReference>
<evidence type="ECO:0000313" key="1">
    <source>
        <dbReference type="EMBL" id="GLB46552.1"/>
    </source>
</evidence>
<protein>
    <submittedName>
        <fullName evidence="1">Uncharacterized protein</fullName>
    </submittedName>
</protein>
<sequence>MDNSILNDLTLAENSHKLVNVYQIDSGIFYTGYVYKHNYEGVVLKVYDTYGMPNGFVYLRLVIIDQVDFVSNDLLHMQTKITLADRMGLKDSAINQLKLPKDDHLIYQLVGRTYVEDQMLVISLNNQSDYVEGFIESFDQKGLVLTTIDEFNFSHRNQIKIDYNNIRLIELFGKQLVMLRKSKSILFSRHLKTIRYKRIDAIKRHLSRFSDQKYILIMPKSDDGLFFIGRLKVINDYSLILSVIDMSGQFGGYVLMRFTNIGFIEIQSDYLRLMTEFAKLNLKSGKLIQPVLNADRAFDHENNWFIDILNQASMLHRIIRIQLHNGSSQLGYPIRIHQNQFVDFKKLDHHHERLFTPEMLPIDQIEQISFDYLGTLYIQKRLKQNHKL</sequence>
<dbReference type="EMBL" id="BRPL01000002">
    <property type="protein sequence ID" value="GLB46552.1"/>
    <property type="molecule type" value="Genomic_DNA"/>
</dbReference>